<name>A0A949NGS8_9FIRM</name>
<dbReference type="PANTHER" id="PTHR48086">
    <property type="entry name" value="SODIUM/PROLINE SYMPORTER-RELATED"/>
    <property type="match status" value="1"/>
</dbReference>
<dbReference type="InterPro" id="IPR050277">
    <property type="entry name" value="Sodium:Solute_Symporter"/>
</dbReference>
<organism evidence="9 10">
    <name type="scientific">Diplocloster agilis</name>
    <dbReference type="NCBI Taxonomy" id="2850323"/>
    <lineage>
        <taxon>Bacteria</taxon>
        <taxon>Bacillati</taxon>
        <taxon>Bacillota</taxon>
        <taxon>Clostridia</taxon>
        <taxon>Lachnospirales</taxon>
        <taxon>Lachnospiraceae</taxon>
        <taxon>Diplocloster</taxon>
    </lineage>
</organism>
<proteinExistence type="inferred from homology"/>
<dbReference type="PANTHER" id="PTHR48086:SF10">
    <property type="entry name" value="AGR155CP"/>
    <property type="match status" value="1"/>
</dbReference>
<keyword evidence="6 8" id="KW-0472">Membrane</keyword>
<feature type="transmembrane region" description="Helical" evidence="8">
    <location>
        <begin position="44"/>
        <end position="64"/>
    </location>
</feature>
<accession>A0A949NGS8</accession>
<feature type="transmembrane region" description="Helical" evidence="8">
    <location>
        <begin position="268"/>
        <end position="291"/>
    </location>
</feature>
<evidence type="ECO:0000256" key="8">
    <source>
        <dbReference type="SAM" id="Phobius"/>
    </source>
</evidence>
<evidence type="ECO:0000256" key="4">
    <source>
        <dbReference type="ARBA" id="ARBA00022692"/>
    </source>
</evidence>
<sequence>MSGYGVLLVVLSIIVGVAIALLSTKYSKMKMKKDEHFFTAGRNVSTALMVATFVAYAVGTGLLFSPAEAAYTTGFTAMIGYALAISLAYIIFIPVSKRIRERIPEGHTIGEYTKVRYGNFMYVVTLVTTTVYMFILFVSNLTGAALAFKYVGGVPMLISVLVVGVPTIYFATRGGVSAAIFSNGLQSILITPFLILPAIFALIHFGGAAPVFDTIMQKQPEFLEIFSPAGVQFAIMIIIAVCAAELLNQTLWQRIYSAKSHKVIRNSLLAAAIMVFPMTIIAAFFGLAAVAMQIDVPHTSVVGALVINASVPQWVCTLFVLVIMLGASSTGGDALSGFSSIFSLDIVKSIRPNMDPKKSVLTARIGAIILGILGMAIAYFAPSILFLLLMADLLASAAVVPVIVGLYSPRISGTIAAIATILGIIAGLPMFIMGNSLVSFFSALAVSTVTVLIGHFVGKKNFDYELLKTKITNMKE</sequence>
<protein>
    <submittedName>
        <fullName evidence="9">Uncharacterized protein</fullName>
    </submittedName>
</protein>
<evidence type="ECO:0000256" key="6">
    <source>
        <dbReference type="ARBA" id="ARBA00023136"/>
    </source>
</evidence>
<dbReference type="PROSITE" id="PS50283">
    <property type="entry name" value="NA_SOLUT_SYMP_3"/>
    <property type="match status" value="1"/>
</dbReference>
<comment type="subcellular location">
    <subcellularLocation>
        <location evidence="1">Membrane</location>
        <topology evidence="1">Multi-pass membrane protein</topology>
    </subcellularLocation>
</comment>
<feature type="transmembrane region" description="Helical" evidence="8">
    <location>
        <begin position="225"/>
        <end position="247"/>
    </location>
</feature>
<evidence type="ECO:0000256" key="7">
    <source>
        <dbReference type="RuleBase" id="RU362091"/>
    </source>
</evidence>
<feature type="transmembrane region" description="Helical" evidence="8">
    <location>
        <begin position="386"/>
        <end position="407"/>
    </location>
</feature>
<feature type="transmembrane region" description="Helical" evidence="8">
    <location>
        <begin position="359"/>
        <end position="380"/>
    </location>
</feature>
<dbReference type="GO" id="GO:0015606">
    <property type="term" value="F:spermidine transmembrane transporter activity"/>
    <property type="evidence" value="ECO:0007669"/>
    <property type="project" value="TreeGrafter"/>
</dbReference>
<dbReference type="Pfam" id="PF00474">
    <property type="entry name" value="SSF"/>
    <property type="match status" value="1"/>
</dbReference>
<comment type="similarity">
    <text evidence="2 7">Belongs to the sodium:solute symporter (SSF) (TC 2.A.21) family.</text>
</comment>
<evidence type="ECO:0000313" key="9">
    <source>
        <dbReference type="EMBL" id="MBU9736968.1"/>
    </source>
</evidence>
<keyword evidence="10" id="KW-1185">Reference proteome</keyword>
<keyword evidence="3" id="KW-0813">Transport</keyword>
<feature type="transmembrane region" description="Helical" evidence="8">
    <location>
        <begin position="70"/>
        <end position="92"/>
    </location>
</feature>
<evidence type="ECO:0000256" key="1">
    <source>
        <dbReference type="ARBA" id="ARBA00004141"/>
    </source>
</evidence>
<dbReference type="EMBL" id="JAHQCW010000015">
    <property type="protein sequence ID" value="MBU9736968.1"/>
    <property type="molecule type" value="Genomic_DNA"/>
</dbReference>
<evidence type="ECO:0000256" key="5">
    <source>
        <dbReference type="ARBA" id="ARBA00022989"/>
    </source>
</evidence>
<evidence type="ECO:0000256" key="3">
    <source>
        <dbReference type="ARBA" id="ARBA00022448"/>
    </source>
</evidence>
<evidence type="ECO:0000256" key="2">
    <source>
        <dbReference type="ARBA" id="ARBA00006434"/>
    </source>
</evidence>
<feature type="transmembrane region" description="Helical" evidence="8">
    <location>
        <begin position="311"/>
        <end position="338"/>
    </location>
</feature>
<feature type="transmembrane region" description="Helical" evidence="8">
    <location>
        <begin position="184"/>
        <end position="205"/>
    </location>
</feature>
<dbReference type="InterPro" id="IPR001734">
    <property type="entry name" value="Na/solute_symporter"/>
</dbReference>
<feature type="transmembrane region" description="Helical" evidence="8">
    <location>
        <begin position="438"/>
        <end position="458"/>
    </location>
</feature>
<dbReference type="Proteomes" id="UP000712157">
    <property type="component" value="Unassembled WGS sequence"/>
</dbReference>
<dbReference type="InterPro" id="IPR038377">
    <property type="entry name" value="Na/Glc_symporter_sf"/>
</dbReference>
<feature type="transmembrane region" description="Helical" evidence="8">
    <location>
        <begin position="414"/>
        <end position="432"/>
    </location>
</feature>
<evidence type="ECO:0000313" key="10">
    <source>
        <dbReference type="Proteomes" id="UP000712157"/>
    </source>
</evidence>
<dbReference type="Gene3D" id="1.20.1730.10">
    <property type="entry name" value="Sodium/glucose cotransporter"/>
    <property type="match status" value="1"/>
</dbReference>
<dbReference type="RefSeq" id="WP_158342654.1">
    <property type="nucleotide sequence ID" value="NZ_JAHQCW010000015.1"/>
</dbReference>
<keyword evidence="4 8" id="KW-0812">Transmembrane</keyword>
<feature type="transmembrane region" description="Helical" evidence="8">
    <location>
        <begin position="6"/>
        <end position="23"/>
    </location>
</feature>
<dbReference type="GO" id="GO:0005886">
    <property type="term" value="C:plasma membrane"/>
    <property type="evidence" value="ECO:0007669"/>
    <property type="project" value="TreeGrafter"/>
</dbReference>
<feature type="transmembrane region" description="Helical" evidence="8">
    <location>
        <begin position="150"/>
        <end position="172"/>
    </location>
</feature>
<reference evidence="9" key="1">
    <citation type="submission" date="2021-06" db="EMBL/GenBank/DDBJ databases">
        <title>Description of novel taxa of the family Lachnospiraceae.</title>
        <authorList>
            <person name="Chaplin A.V."/>
            <person name="Sokolova S.R."/>
            <person name="Pikina A.P."/>
            <person name="Korzhanova M."/>
            <person name="Belova V."/>
            <person name="Korostin D."/>
            <person name="Efimov B.A."/>
        </authorList>
    </citation>
    <scope>NUCLEOTIDE SEQUENCE</scope>
    <source>
        <strain evidence="9">ASD5720</strain>
    </source>
</reference>
<feature type="transmembrane region" description="Helical" evidence="8">
    <location>
        <begin position="120"/>
        <end position="138"/>
    </location>
</feature>
<comment type="caution">
    <text evidence="9">The sequence shown here is derived from an EMBL/GenBank/DDBJ whole genome shotgun (WGS) entry which is preliminary data.</text>
</comment>
<keyword evidence="5 8" id="KW-1133">Transmembrane helix</keyword>
<dbReference type="AlphaFoldDB" id="A0A949NGS8"/>
<gene>
    <name evidence="9" type="ORF">KTH89_10490</name>
</gene>